<organism evidence="3 4">
    <name type="scientific">Lepraria finkii</name>
    <dbReference type="NCBI Taxonomy" id="1340010"/>
    <lineage>
        <taxon>Eukaryota</taxon>
        <taxon>Fungi</taxon>
        <taxon>Dikarya</taxon>
        <taxon>Ascomycota</taxon>
        <taxon>Pezizomycotina</taxon>
        <taxon>Lecanoromycetes</taxon>
        <taxon>OSLEUM clade</taxon>
        <taxon>Lecanoromycetidae</taxon>
        <taxon>Lecanorales</taxon>
        <taxon>Lecanorineae</taxon>
        <taxon>Stereocaulaceae</taxon>
        <taxon>Lepraria</taxon>
    </lineage>
</organism>
<dbReference type="PANTHER" id="PTHR46411">
    <property type="entry name" value="FAMILY ATPASE, PUTATIVE-RELATED"/>
    <property type="match status" value="1"/>
</dbReference>
<dbReference type="Pfam" id="PF00004">
    <property type="entry name" value="AAA"/>
    <property type="match status" value="1"/>
</dbReference>
<evidence type="ECO:0000313" key="3">
    <source>
        <dbReference type="EMBL" id="KAL2059442.1"/>
    </source>
</evidence>
<dbReference type="EMBL" id="JBHFEH010000001">
    <property type="protein sequence ID" value="KAL2059442.1"/>
    <property type="molecule type" value="Genomic_DNA"/>
</dbReference>
<dbReference type="SUPFAM" id="SSF52540">
    <property type="entry name" value="P-loop containing nucleoside triphosphate hydrolases"/>
    <property type="match status" value="1"/>
</dbReference>
<dbReference type="InterPro" id="IPR027417">
    <property type="entry name" value="P-loop_NTPase"/>
</dbReference>
<feature type="region of interest" description="Disordered" evidence="1">
    <location>
        <begin position="230"/>
        <end position="251"/>
    </location>
</feature>
<dbReference type="SMART" id="SM00382">
    <property type="entry name" value="AAA"/>
    <property type="match status" value="1"/>
</dbReference>
<comment type="caution">
    <text evidence="3">The sequence shown here is derived from an EMBL/GenBank/DDBJ whole genome shotgun (WGS) entry which is preliminary data.</text>
</comment>
<dbReference type="Proteomes" id="UP001590951">
    <property type="component" value="Unassembled WGS sequence"/>
</dbReference>
<keyword evidence="4" id="KW-1185">Reference proteome</keyword>
<dbReference type="InterPro" id="IPR054289">
    <property type="entry name" value="DUF7025"/>
</dbReference>
<evidence type="ECO:0000313" key="4">
    <source>
        <dbReference type="Proteomes" id="UP001590951"/>
    </source>
</evidence>
<proteinExistence type="predicted"/>
<reference evidence="3 4" key="1">
    <citation type="submission" date="2024-09" db="EMBL/GenBank/DDBJ databases">
        <title>Rethinking Asexuality: The Enigmatic Case of Functional Sexual Genes in Lepraria (Stereocaulaceae).</title>
        <authorList>
            <person name="Doellman M."/>
            <person name="Sun Y."/>
            <person name="Barcenas-Pena A."/>
            <person name="Lumbsch H.T."/>
            <person name="Grewe F."/>
        </authorList>
    </citation>
    <scope>NUCLEOTIDE SEQUENCE [LARGE SCALE GENOMIC DNA]</scope>
    <source>
        <strain evidence="3 4">Grewe 0041</strain>
    </source>
</reference>
<dbReference type="PANTHER" id="PTHR46411:SF2">
    <property type="entry name" value="AAA+ ATPASE DOMAIN-CONTAINING PROTEIN"/>
    <property type="match status" value="1"/>
</dbReference>
<protein>
    <recommendedName>
        <fullName evidence="2">AAA+ ATPase domain-containing protein</fullName>
    </recommendedName>
</protein>
<dbReference type="InterPro" id="IPR003593">
    <property type="entry name" value="AAA+_ATPase"/>
</dbReference>
<dbReference type="CDD" id="cd19481">
    <property type="entry name" value="RecA-like_protease"/>
    <property type="match status" value="1"/>
</dbReference>
<dbReference type="Pfam" id="PF23232">
    <property type="entry name" value="AAA_lid_13"/>
    <property type="match status" value="1"/>
</dbReference>
<feature type="compositionally biased region" description="Basic and acidic residues" evidence="1">
    <location>
        <begin position="230"/>
        <end position="245"/>
    </location>
</feature>
<evidence type="ECO:0000259" key="2">
    <source>
        <dbReference type="SMART" id="SM00382"/>
    </source>
</evidence>
<evidence type="ECO:0000256" key="1">
    <source>
        <dbReference type="SAM" id="MobiDB-lite"/>
    </source>
</evidence>
<dbReference type="InterPro" id="IPR056599">
    <property type="entry name" value="AAA_lid_fung"/>
</dbReference>
<feature type="region of interest" description="Disordered" evidence="1">
    <location>
        <begin position="143"/>
        <end position="212"/>
    </location>
</feature>
<name>A0ABR4BNQ5_9LECA</name>
<dbReference type="Gene3D" id="3.40.50.300">
    <property type="entry name" value="P-loop containing nucleotide triphosphate hydrolases"/>
    <property type="match status" value="1"/>
</dbReference>
<sequence length="945" mass="107176">MSLLPPFSQKNPDTKFLPPHAIRVSDLLRHITISRDQTSASRIIQERLVALAKTTDYVIAKPKGPVVETNEGTKYRRAPMLESNDFNDYLMAFPERHEENPELLKNFNFEQFVQGTSGEEFNFDPSAFASSADNVFLSALDQIPNTSEPEPEGNPKSIEDRGKFQPVPTAGAPAAMDPGPKGATNDAASTKGVSERKKGASKAADKSPALESRLEDDLWRRLKILEQENQRLKEEASATRPRDTSSPEPDYVSRTFYKIHDDVYLEPPQWKKGPKGYILRADIPLGDQELYLDQHPEIAFVFYKEYNSQTEPELTELVSKDGVFRTPQPSKESLVLISEDVIIALEKLNANIPGLSSLFPDFDPTKEIVAPYMFIFCSLPLLERVECHLSSLESHLLNQLIDCILERQREEYDAVKRCNSQGTVSKQLMKYLVRPGDVLVSTEGSTVEAYIATTWARESPVVSTVPSQRTTRWASGLIHLASKMMYEDCDTDIDKTLAHAHQPDNPESSQNLKHHTYTWTVNAWVWDFDGVFSKKDVGISIHLNAANENEEVKVNSLDYFPLRFDSGDLRSKLERRGRTFWQCRYRKFISYQEAIPGGLSSIGERYMIDIQTYKTLHPDSTLAHSQLISDFPPEVMAQGRPPEGDSLLLFPSSIQGYNLRVKKWEDLDVDRITDVEWNKQAFKTLVAHEKTKELVEALVTNRLAAEKSTDVIHGKGNGLIILLHGGPGVGKTFTAEGVAEIAEKPLYRVTCGDIGTKPEEVEKYLESVFYLAKIWDCVVLLDEADVFLEERGLADLQRNALVSVFLRVLEYNVGILILTSNRVGTFDEAFKSRIQLALHYENLTGPQQRKIWRNFLTRIKDFDEQNIEFEDITDHMDDLAKQDMNGRQIRNAITIARQLAQYRGQKFCYEHLNDVIEVSGKFEGYLKDLRGGLSDDHLKREDGLR</sequence>
<dbReference type="Pfam" id="PF22942">
    <property type="entry name" value="DUF7025"/>
    <property type="match status" value="1"/>
</dbReference>
<gene>
    <name evidence="3" type="ORF">ABVK25_000735</name>
</gene>
<feature type="domain" description="AAA+ ATPase" evidence="2">
    <location>
        <begin position="717"/>
        <end position="844"/>
    </location>
</feature>
<accession>A0ABR4BNQ5</accession>
<dbReference type="InterPro" id="IPR003959">
    <property type="entry name" value="ATPase_AAA_core"/>
</dbReference>